<keyword evidence="1" id="KW-0010">Activator</keyword>
<dbReference type="GO" id="GO:0003723">
    <property type="term" value="F:RNA binding"/>
    <property type="evidence" value="ECO:0007669"/>
    <property type="project" value="InterPro"/>
</dbReference>
<protein>
    <submittedName>
        <fullName evidence="2">Carbon storage regulator, CsrA</fullName>
    </submittedName>
</protein>
<gene>
    <name evidence="2" type="ORF">SAMN05216255_4261</name>
</gene>
<dbReference type="Pfam" id="PF02599">
    <property type="entry name" value="CsrA"/>
    <property type="match status" value="1"/>
</dbReference>
<dbReference type="AlphaFoldDB" id="A0A239JBY2"/>
<accession>A0A239JBY2</accession>
<proteinExistence type="predicted"/>
<dbReference type="EMBL" id="FZOG01000008">
    <property type="protein sequence ID" value="SNT02938.1"/>
    <property type="molecule type" value="Genomic_DNA"/>
</dbReference>
<name>A0A239JBY2_9PSED</name>
<dbReference type="GO" id="GO:0006402">
    <property type="term" value="P:mRNA catabolic process"/>
    <property type="evidence" value="ECO:0007669"/>
    <property type="project" value="InterPro"/>
</dbReference>
<reference evidence="3" key="1">
    <citation type="submission" date="2017-06" db="EMBL/GenBank/DDBJ databases">
        <authorList>
            <person name="Varghese N."/>
            <person name="Submissions S."/>
        </authorList>
    </citation>
    <scope>NUCLEOTIDE SEQUENCE [LARGE SCALE GENOMIC DNA]</scope>
    <source>
        <strain evidence="3">CIP 108523</strain>
    </source>
</reference>
<dbReference type="GO" id="GO:0006109">
    <property type="term" value="P:regulation of carbohydrate metabolic process"/>
    <property type="evidence" value="ECO:0007669"/>
    <property type="project" value="InterPro"/>
</dbReference>
<dbReference type="Proteomes" id="UP000242915">
    <property type="component" value="Unassembled WGS sequence"/>
</dbReference>
<sequence length="68" mass="7504">MGYLVLARHQGERLCLSIKEGADEAALLDDLRSGGIYIDVVELSDRTARIGIDAPRELLILREELLPA</sequence>
<dbReference type="SUPFAM" id="SSF117130">
    <property type="entry name" value="CsrA-like"/>
    <property type="match status" value="1"/>
</dbReference>
<keyword evidence="3" id="KW-1185">Reference proteome</keyword>
<evidence type="ECO:0000313" key="3">
    <source>
        <dbReference type="Proteomes" id="UP000242915"/>
    </source>
</evidence>
<evidence type="ECO:0000256" key="1">
    <source>
        <dbReference type="ARBA" id="ARBA00023159"/>
    </source>
</evidence>
<dbReference type="InterPro" id="IPR003751">
    <property type="entry name" value="CsrA"/>
</dbReference>
<evidence type="ECO:0000313" key="2">
    <source>
        <dbReference type="EMBL" id="SNT02938.1"/>
    </source>
</evidence>
<organism evidence="2 3">
    <name type="scientific">Pseudomonas segetis</name>
    <dbReference type="NCBI Taxonomy" id="298908"/>
    <lineage>
        <taxon>Bacteria</taxon>
        <taxon>Pseudomonadati</taxon>
        <taxon>Pseudomonadota</taxon>
        <taxon>Gammaproteobacteria</taxon>
        <taxon>Pseudomonadales</taxon>
        <taxon>Pseudomonadaceae</taxon>
        <taxon>Pseudomonas</taxon>
    </lineage>
</organism>
<dbReference type="InterPro" id="IPR036107">
    <property type="entry name" value="CsrA_sf"/>
</dbReference>
<dbReference type="Gene3D" id="2.60.40.4380">
    <property type="entry name" value="Translational regulator CsrA"/>
    <property type="match status" value="1"/>
</dbReference>
<dbReference type="RefSeq" id="WP_176443234.1">
    <property type="nucleotide sequence ID" value="NZ_FZOG01000008.1"/>
</dbReference>